<dbReference type="OrthoDB" id="276065at2759"/>
<reference evidence="1" key="1">
    <citation type="submission" date="2021-05" db="EMBL/GenBank/DDBJ databases">
        <title>A free-living protist that lacks canonical eukaryotic 1 DNA replication and segregation systems.</title>
        <authorList>
            <person name="Salas-Leiva D.E."/>
            <person name="Tromer E.C."/>
            <person name="Curtis B.A."/>
            <person name="Jerlstrom-Hultqvist J."/>
            <person name="Kolisko M."/>
            <person name="Yi Z."/>
            <person name="Salas-Leiva J.S."/>
            <person name="Gallot-Lavallee L."/>
            <person name="Kops G.J.P.L."/>
            <person name="Archibald J.M."/>
            <person name="Simpson A.G.B."/>
            <person name="Roger A.J."/>
        </authorList>
    </citation>
    <scope>NUCLEOTIDE SEQUENCE</scope>
    <source>
        <strain evidence="1">BICM</strain>
    </source>
</reference>
<dbReference type="AlphaFoldDB" id="A0A8J6B511"/>
<dbReference type="GO" id="GO:0003352">
    <property type="term" value="P:regulation of cilium movement"/>
    <property type="evidence" value="ECO:0007669"/>
    <property type="project" value="InterPro"/>
</dbReference>
<evidence type="ECO:0000313" key="1">
    <source>
        <dbReference type="EMBL" id="KAG9390177.1"/>
    </source>
</evidence>
<protein>
    <submittedName>
        <fullName evidence="1">Uncharacterized protein</fullName>
    </submittedName>
</protein>
<dbReference type="PANTHER" id="PTHR13238">
    <property type="entry name" value="PROTEIN C21ORF59"/>
    <property type="match status" value="1"/>
</dbReference>
<dbReference type="Pfam" id="PF11069">
    <property type="entry name" value="CFAP298"/>
    <property type="match status" value="1"/>
</dbReference>
<name>A0A8J6B511_9EUKA</name>
<evidence type="ECO:0000313" key="2">
    <source>
        <dbReference type="Proteomes" id="UP000717585"/>
    </source>
</evidence>
<dbReference type="Proteomes" id="UP000717585">
    <property type="component" value="Unassembled WGS sequence"/>
</dbReference>
<dbReference type="EMBL" id="JAHDYR010000066">
    <property type="protein sequence ID" value="KAG9390177.1"/>
    <property type="molecule type" value="Genomic_DNA"/>
</dbReference>
<gene>
    <name evidence="1" type="ORF">J8273_8217</name>
</gene>
<sequence>MTKIHFKKSDEHQFMIETTNSTLVDTLNEQLCAMHNERIVLLHLTEYIDQFRQYGVAVPEEQRCIDIPIDEDEHKSCPGTIYHADPNKLRNGFAPGEEVGRQLAEAIADVKNVLDKQNPANRVFLTEEQLSECHHKLNGALMIALATHYPKYVDTGLPEYDEIQRALSLPAKEALAEKQAGKELLDPKETELWFAGKRMEGNQGKKLADYFGRNEKMKVLVKPSKNGRPPVAEQQSEAQRRDMMSFYYKQQQEYERMDAEDGVESVSAPWARGGLKSSIHGMGGIKWR</sequence>
<comment type="caution">
    <text evidence="1">The sequence shown here is derived from an EMBL/GenBank/DDBJ whole genome shotgun (WGS) entry which is preliminary data.</text>
</comment>
<accession>A0A8J6B511</accession>
<keyword evidence="2" id="KW-1185">Reference proteome</keyword>
<proteinExistence type="predicted"/>
<organism evidence="1 2">
    <name type="scientific">Carpediemonas membranifera</name>
    <dbReference type="NCBI Taxonomy" id="201153"/>
    <lineage>
        <taxon>Eukaryota</taxon>
        <taxon>Metamonada</taxon>
        <taxon>Carpediemonas-like organisms</taxon>
        <taxon>Carpediemonas</taxon>
    </lineage>
</organism>
<dbReference type="InterPro" id="IPR021298">
    <property type="entry name" value="CFAP298"/>
</dbReference>